<evidence type="ECO:0000313" key="1">
    <source>
        <dbReference type="EMBL" id="KAJ8373439.1"/>
    </source>
</evidence>
<protein>
    <submittedName>
        <fullName evidence="1">Uncharacterized protein</fullName>
    </submittedName>
</protein>
<gene>
    <name evidence="1" type="ORF">SKAU_G00040190</name>
</gene>
<accession>A0A9Q1J6K1</accession>
<name>A0A9Q1J6K1_SYNKA</name>
<dbReference type="Proteomes" id="UP001152622">
    <property type="component" value="Chromosome 2"/>
</dbReference>
<reference evidence="1" key="1">
    <citation type="journal article" date="2023" name="Science">
        <title>Genome structures resolve the early diversification of teleost fishes.</title>
        <authorList>
            <person name="Parey E."/>
            <person name="Louis A."/>
            <person name="Montfort J."/>
            <person name="Bouchez O."/>
            <person name="Roques C."/>
            <person name="Iampietro C."/>
            <person name="Lluch J."/>
            <person name="Castinel A."/>
            <person name="Donnadieu C."/>
            <person name="Desvignes T."/>
            <person name="Floi Bucao C."/>
            <person name="Jouanno E."/>
            <person name="Wen M."/>
            <person name="Mejri S."/>
            <person name="Dirks R."/>
            <person name="Jansen H."/>
            <person name="Henkel C."/>
            <person name="Chen W.J."/>
            <person name="Zahm M."/>
            <person name="Cabau C."/>
            <person name="Klopp C."/>
            <person name="Thompson A.W."/>
            <person name="Robinson-Rechavi M."/>
            <person name="Braasch I."/>
            <person name="Lecointre G."/>
            <person name="Bobe J."/>
            <person name="Postlethwait J.H."/>
            <person name="Berthelot C."/>
            <person name="Roest Crollius H."/>
            <person name="Guiguen Y."/>
        </authorList>
    </citation>
    <scope>NUCLEOTIDE SEQUENCE</scope>
    <source>
        <strain evidence="1">WJC10195</strain>
    </source>
</reference>
<comment type="caution">
    <text evidence="1">The sequence shown here is derived from an EMBL/GenBank/DDBJ whole genome shotgun (WGS) entry which is preliminary data.</text>
</comment>
<dbReference type="EMBL" id="JAINUF010000002">
    <property type="protein sequence ID" value="KAJ8373439.1"/>
    <property type="molecule type" value="Genomic_DNA"/>
</dbReference>
<organism evidence="1 2">
    <name type="scientific">Synaphobranchus kaupii</name>
    <name type="common">Kaup's arrowtooth eel</name>
    <dbReference type="NCBI Taxonomy" id="118154"/>
    <lineage>
        <taxon>Eukaryota</taxon>
        <taxon>Metazoa</taxon>
        <taxon>Chordata</taxon>
        <taxon>Craniata</taxon>
        <taxon>Vertebrata</taxon>
        <taxon>Euteleostomi</taxon>
        <taxon>Actinopterygii</taxon>
        <taxon>Neopterygii</taxon>
        <taxon>Teleostei</taxon>
        <taxon>Anguilliformes</taxon>
        <taxon>Synaphobranchidae</taxon>
        <taxon>Synaphobranchus</taxon>
    </lineage>
</organism>
<keyword evidence="2" id="KW-1185">Reference proteome</keyword>
<evidence type="ECO:0000313" key="2">
    <source>
        <dbReference type="Proteomes" id="UP001152622"/>
    </source>
</evidence>
<dbReference type="AlphaFoldDB" id="A0A9Q1J6K1"/>
<sequence length="75" mass="8575">MHLPDTCVWEETKGLVPDNRRQRENGGRLPAFCCDQFGHSSLCWREVRSRANQSPAGHGSFRAARGNLFMKRRMG</sequence>
<proteinExistence type="predicted"/>